<dbReference type="InterPro" id="IPR000310">
    <property type="entry name" value="Orn/Lys/Arg_deCO2ase_major_dom"/>
</dbReference>
<dbReference type="GO" id="GO:0016831">
    <property type="term" value="F:carboxy-lyase activity"/>
    <property type="evidence" value="ECO:0007669"/>
    <property type="project" value="UniProtKB-KW"/>
</dbReference>
<keyword evidence="4" id="KW-0663">Pyridoxal phosphate</keyword>
<dbReference type="InterPro" id="IPR008286">
    <property type="entry name" value="Prn/Lys/Arg_de-COase_C"/>
</dbReference>
<dbReference type="InterPro" id="IPR015421">
    <property type="entry name" value="PyrdxlP-dep_Trfase_major"/>
</dbReference>
<protein>
    <submittedName>
        <fullName evidence="9">Lysine decarboxylase</fullName>
    </submittedName>
</protein>
<dbReference type="OrthoDB" id="9815233at2"/>
<accession>A0A543PWD4</accession>
<name>A0A543PWD4_9MICO</name>
<dbReference type="InterPro" id="IPR052357">
    <property type="entry name" value="Orn_Lys_Arg_decarboxylase-I"/>
</dbReference>
<evidence type="ECO:0000313" key="9">
    <source>
        <dbReference type="EMBL" id="TQN48365.1"/>
    </source>
</evidence>
<dbReference type="EMBL" id="VFQF01000001">
    <property type="protein sequence ID" value="TQN48365.1"/>
    <property type="molecule type" value="Genomic_DNA"/>
</dbReference>
<dbReference type="AlphaFoldDB" id="A0A543PWD4"/>
<dbReference type="SUPFAM" id="SSF53383">
    <property type="entry name" value="PLP-dependent transferases"/>
    <property type="match status" value="1"/>
</dbReference>
<comment type="caution">
    <text evidence="9">The sequence shown here is derived from an EMBL/GenBank/DDBJ whole genome shotgun (WGS) entry which is preliminary data.</text>
</comment>
<sequence length="497" mass="51381">MGEAGAARSGPNDPRDPRGLRAHAPLLDAWLSHAERSPHPFTIPGHKQRTDLVGAIVRDDVPLYGGLDEVRLSGGLLEQAQARAAGLWGADVCRFSVGGSTHGNQALALAVGQPGDRVVVQRTLHRSMLLGLVLAGLEPVWVAPELDARWGMPCGLAPDALAAALGDAPDAKAVFVTDPSYVGTVGRLGELADVAHARGIPLVVDAAWAAHFGWHPDLPPHALAQGADALVTSAHKTLPAWSQAALVLARTERIDPARLDAAFEATHTTSPAGAILASTDAAVALLERDGVTLLGGLLDLVAEARRALAAVEGVVVLEGPRVDPAKLVVLLAGTGADGVLVERGLIAAGLPVEMADRDTVVALVTLADDRTSVGRLVAMLTDLIERHRAEPRSTVPAASWSVVPVQGCSPREAFFATRERVPLRDAIGRTSTELVAPYPPGVPVLAPGEVVTEQVIAALESARAAGVRIAYAADPDLMTLDVVNGPAVAGPGDAGSR</sequence>
<evidence type="ECO:0000313" key="10">
    <source>
        <dbReference type="Proteomes" id="UP000320085"/>
    </source>
</evidence>
<evidence type="ECO:0000256" key="3">
    <source>
        <dbReference type="ARBA" id="ARBA00022793"/>
    </source>
</evidence>
<dbReference type="RefSeq" id="WP_141821262.1">
    <property type="nucleotide sequence ID" value="NZ_BAAAQC010000007.1"/>
</dbReference>
<dbReference type="SUPFAM" id="SSF55904">
    <property type="entry name" value="Ornithine decarboxylase C-terminal domain"/>
    <property type="match status" value="1"/>
</dbReference>
<keyword evidence="3" id="KW-0210">Decarboxylase</keyword>
<comment type="similarity">
    <text evidence="2">Belongs to the Orn/Lys/Arg decarboxylase class-I family.</text>
</comment>
<dbReference type="Proteomes" id="UP000320085">
    <property type="component" value="Unassembled WGS sequence"/>
</dbReference>
<dbReference type="InterPro" id="IPR036633">
    <property type="entry name" value="Prn/Lys/Arg_de-COase_C_sf"/>
</dbReference>
<evidence type="ECO:0000256" key="4">
    <source>
        <dbReference type="ARBA" id="ARBA00022898"/>
    </source>
</evidence>
<evidence type="ECO:0000256" key="6">
    <source>
        <dbReference type="SAM" id="MobiDB-lite"/>
    </source>
</evidence>
<keyword evidence="5" id="KW-0456">Lyase</keyword>
<dbReference type="Pfam" id="PF03711">
    <property type="entry name" value="OKR_DC_1_C"/>
    <property type="match status" value="1"/>
</dbReference>
<evidence type="ECO:0000259" key="7">
    <source>
        <dbReference type="Pfam" id="PF01276"/>
    </source>
</evidence>
<feature type="domain" description="Orn/Lys/Arg decarboxylases family 1 pyridoxal-P attachment site" evidence="7">
    <location>
        <begin position="25"/>
        <end position="310"/>
    </location>
</feature>
<gene>
    <name evidence="9" type="ORF">FHX52_1496</name>
</gene>
<dbReference type="Pfam" id="PF01276">
    <property type="entry name" value="OKR_DC_1"/>
    <property type="match status" value="1"/>
</dbReference>
<evidence type="ECO:0000256" key="2">
    <source>
        <dbReference type="ARBA" id="ARBA00010671"/>
    </source>
</evidence>
<dbReference type="InterPro" id="IPR015424">
    <property type="entry name" value="PyrdxlP-dep_Trfase"/>
</dbReference>
<reference evidence="9 10" key="1">
    <citation type="submission" date="2019-06" db="EMBL/GenBank/DDBJ databases">
        <title>Sequencing the genomes of 1000 actinobacteria strains.</title>
        <authorList>
            <person name="Klenk H.-P."/>
        </authorList>
    </citation>
    <scope>NUCLEOTIDE SEQUENCE [LARGE SCALE GENOMIC DNA]</scope>
    <source>
        <strain evidence="9 10">DSM 21776</strain>
    </source>
</reference>
<dbReference type="Gene3D" id="3.40.640.10">
    <property type="entry name" value="Type I PLP-dependent aspartate aminotransferase-like (Major domain)"/>
    <property type="match status" value="1"/>
</dbReference>
<evidence type="ECO:0000256" key="5">
    <source>
        <dbReference type="ARBA" id="ARBA00023239"/>
    </source>
</evidence>
<proteinExistence type="inferred from homology"/>
<organism evidence="9 10">
    <name type="scientific">Humibacillus xanthopallidus</name>
    <dbReference type="NCBI Taxonomy" id="412689"/>
    <lineage>
        <taxon>Bacteria</taxon>
        <taxon>Bacillati</taxon>
        <taxon>Actinomycetota</taxon>
        <taxon>Actinomycetes</taxon>
        <taxon>Micrococcales</taxon>
        <taxon>Intrasporangiaceae</taxon>
        <taxon>Humibacillus</taxon>
    </lineage>
</organism>
<feature type="domain" description="Orn/Lys/Arg decarboxylase C-terminal" evidence="8">
    <location>
        <begin position="404"/>
        <end position="457"/>
    </location>
</feature>
<dbReference type="Gene3D" id="3.90.100.10">
    <property type="entry name" value="Orn/Lys/Arg decarboxylase, C-terminal domain"/>
    <property type="match status" value="1"/>
</dbReference>
<evidence type="ECO:0000256" key="1">
    <source>
        <dbReference type="ARBA" id="ARBA00001933"/>
    </source>
</evidence>
<evidence type="ECO:0000259" key="8">
    <source>
        <dbReference type="Pfam" id="PF03711"/>
    </source>
</evidence>
<comment type="cofactor">
    <cofactor evidence="1">
        <name>pyridoxal 5'-phosphate</name>
        <dbReference type="ChEBI" id="CHEBI:597326"/>
    </cofactor>
</comment>
<feature type="region of interest" description="Disordered" evidence="6">
    <location>
        <begin position="1"/>
        <end position="20"/>
    </location>
</feature>
<dbReference type="PANTHER" id="PTHR43277:SF4">
    <property type="entry name" value="ARGININE DECARBOXYLASE"/>
    <property type="match status" value="1"/>
</dbReference>
<dbReference type="PANTHER" id="PTHR43277">
    <property type="entry name" value="ARGININE DECARBOXYLASE"/>
    <property type="match status" value="1"/>
</dbReference>